<name>A0A6P4YY53_BRABE</name>
<accession>A0A6P4YY53</accession>
<dbReference type="Pfam" id="PF00047">
    <property type="entry name" value="ig"/>
    <property type="match status" value="1"/>
</dbReference>
<evidence type="ECO:0000256" key="6">
    <source>
        <dbReference type="ARBA" id="ARBA00022989"/>
    </source>
</evidence>
<keyword evidence="8" id="KW-0829">Tyrosine-protein kinase</keyword>
<dbReference type="InterPro" id="IPR013783">
    <property type="entry name" value="Ig-like_fold"/>
</dbReference>
<keyword evidence="5 16" id="KW-0067">ATP-binding</keyword>
<evidence type="ECO:0000256" key="4">
    <source>
        <dbReference type="ARBA" id="ARBA00022692"/>
    </source>
</evidence>
<evidence type="ECO:0000256" key="11">
    <source>
        <dbReference type="ARBA" id="ARBA00023180"/>
    </source>
</evidence>
<dbReference type="GO" id="GO:0005524">
    <property type="term" value="F:ATP binding"/>
    <property type="evidence" value="ECO:0007669"/>
    <property type="project" value="UniProtKB-UniRule"/>
</dbReference>
<dbReference type="InterPro" id="IPR002126">
    <property type="entry name" value="Cadherin-like_dom"/>
</dbReference>
<dbReference type="InterPro" id="IPR015919">
    <property type="entry name" value="Cadherin-like_sf"/>
</dbReference>
<evidence type="ECO:0000313" key="23">
    <source>
        <dbReference type="RefSeq" id="XP_019629198.1"/>
    </source>
</evidence>
<dbReference type="Pfam" id="PF07714">
    <property type="entry name" value="PK_Tyr_Ser-Thr"/>
    <property type="match status" value="1"/>
</dbReference>
<evidence type="ECO:0000256" key="2">
    <source>
        <dbReference type="ARBA" id="ARBA00011902"/>
    </source>
</evidence>
<dbReference type="SMART" id="SM00181">
    <property type="entry name" value="EGF"/>
    <property type="match status" value="4"/>
</dbReference>
<evidence type="ECO:0000256" key="1">
    <source>
        <dbReference type="ARBA" id="ARBA00004479"/>
    </source>
</evidence>
<proteinExistence type="predicted"/>
<dbReference type="InterPro" id="IPR000719">
    <property type="entry name" value="Prot_kinase_dom"/>
</dbReference>
<dbReference type="GO" id="GO:0004714">
    <property type="term" value="F:transmembrane receptor protein tyrosine kinase activity"/>
    <property type="evidence" value="ECO:0007669"/>
    <property type="project" value="UniProtKB-EC"/>
</dbReference>
<feature type="transmembrane region" description="Helical" evidence="17">
    <location>
        <begin position="604"/>
        <end position="625"/>
    </location>
</feature>
<evidence type="ECO:0000259" key="21">
    <source>
        <dbReference type="PROSITE" id="PS50835"/>
    </source>
</evidence>
<dbReference type="GO" id="GO:0007156">
    <property type="term" value="P:homophilic cell adhesion via plasma membrane adhesion molecules"/>
    <property type="evidence" value="ECO:0007669"/>
    <property type="project" value="InterPro"/>
</dbReference>
<feature type="domain" description="EGF-like" evidence="19">
    <location>
        <begin position="560"/>
        <end position="590"/>
    </location>
</feature>
<evidence type="ECO:0000256" key="17">
    <source>
        <dbReference type="SAM" id="Phobius"/>
    </source>
</evidence>
<dbReference type="InterPro" id="IPR001245">
    <property type="entry name" value="Ser-Thr/Tyr_kinase_cat_dom"/>
</dbReference>
<dbReference type="GO" id="GO:0007169">
    <property type="term" value="P:cell surface receptor protein tyrosine kinase signaling pathway"/>
    <property type="evidence" value="ECO:0007669"/>
    <property type="project" value="TreeGrafter"/>
</dbReference>
<dbReference type="PROSITE" id="PS50268">
    <property type="entry name" value="CADHERIN_2"/>
    <property type="match status" value="1"/>
</dbReference>
<gene>
    <name evidence="23" type="primary">LOC109473682</name>
</gene>
<evidence type="ECO:0000256" key="7">
    <source>
        <dbReference type="ARBA" id="ARBA00023136"/>
    </source>
</evidence>
<dbReference type="GO" id="GO:0043235">
    <property type="term" value="C:receptor complex"/>
    <property type="evidence" value="ECO:0007669"/>
    <property type="project" value="TreeGrafter"/>
</dbReference>
<dbReference type="InterPro" id="IPR017441">
    <property type="entry name" value="Protein_kinase_ATP_BS"/>
</dbReference>
<dbReference type="SUPFAM" id="SSF56112">
    <property type="entry name" value="Protein kinase-like (PK-like)"/>
    <property type="match status" value="1"/>
</dbReference>
<dbReference type="InterPro" id="IPR011009">
    <property type="entry name" value="Kinase-like_dom_sf"/>
</dbReference>
<dbReference type="AlphaFoldDB" id="A0A6P4YY53"/>
<evidence type="ECO:0000256" key="15">
    <source>
        <dbReference type="PROSITE-ProRule" id="PRU00076"/>
    </source>
</evidence>
<keyword evidence="8" id="KW-0808">Transferase</keyword>
<feature type="domain" description="Cadherin" evidence="20">
    <location>
        <begin position="28"/>
        <end position="133"/>
    </location>
</feature>
<evidence type="ECO:0000256" key="5">
    <source>
        <dbReference type="ARBA" id="ARBA00022840"/>
    </source>
</evidence>
<comment type="catalytic activity">
    <reaction evidence="13">
        <text>L-tyrosyl-[protein] + ATP = O-phospho-L-tyrosyl-[protein] + ADP + H(+)</text>
        <dbReference type="Rhea" id="RHEA:10596"/>
        <dbReference type="Rhea" id="RHEA-COMP:10136"/>
        <dbReference type="Rhea" id="RHEA-COMP:20101"/>
        <dbReference type="ChEBI" id="CHEBI:15378"/>
        <dbReference type="ChEBI" id="CHEBI:30616"/>
        <dbReference type="ChEBI" id="CHEBI:46858"/>
        <dbReference type="ChEBI" id="CHEBI:61978"/>
        <dbReference type="ChEBI" id="CHEBI:456216"/>
        <dbReference type="EC" id="2.7.10.1"/>
    </reaction>
</comment>
<dbReference type="InterPro" id="IPR000742">
    <property type="entry name" value="EGF"/>
</dbReference>
<sequence length="970" mass="108182">MAADRTDLCRLSYICGVLAVCFAGFCWCQEVKTVSVFENADVGTAVVNIPLLFSITVRVPTENLKAELPCSVLDGDRYGRFAVNENCTLVVNNPLDYSVQSEYVLKVLISGRVHREVKVRLQVHDVVGYPPVYNITCETPTVKQNGERGTFLFQAGLQVEGVTSDGDVLSAKVRFPKPNWDPGDPLPSDHPQLIVNTDNGDCTVDLFWAVYQAIDEAIVDKLWLTKVHSITCFSGPASDRNSSVFMINLIDKEANYDPRLSYVRENVPDSWMESDFQKYIVYSSLTTMSGDQRRFVCQLPETMPSIKIRQSLMTVDIVAINYVWAEIKPVGCPRGRYGWACQNICICRNGAYCHAFNGACKCQQGWTGVACDIPKDTVSVVATPSDPRDLYISGNVTLRCEVYDVDVVTTSWIFPDGSAKTTTGADGTEITISDIKTTDNGPYICQVNDSRGDVFKTDVVLNVDSCPPDRTGQHCEDVCGCRHGASCDRWAGCVCPAGWTGRRCQTACPQGTYGYGCRETCECENGACLPSDGVCNCTEGWFGQDCSKPCLPGRYGWSCHQICTCKNNATCHHVDGTCKCTPPWTGPTCKVLEGNQSNDPPLTYFIYVVLIFVVTFCLILLAVLYRKRRVTCRAVDDKRETRLLLELELQRLEEDVTESLQPGWLKRWERKPNCLSPGIMIGMGMFGYVRRSQLRTPEGEVTVAAKSVRTEDAQCYRDFCRETAILVTVHEDKDHKASESNIIQLLGLITQSPEKFILLEFAPGGDLLNLLLSHEYQAFKECAQLVTVVIRLLRYAEHVSCALKELQRLRIAHRDVAARNVLITRGDVAKLADFGSARDVYTTTQYVPADAQSNVPVPLKWMALESLESRKYTCQSDVWSFGVFLWEIATLGDEPHYDGRLHLTCPELVVLLRQGVRLDIPRECPTDLYGIMTSCWAADPSARPSPETLIERIDKVRMDSCLLVEFETSV</sequence>
<dbReference type="PROSITE" id="PS50011">
    <property type="entry name" value="PROTEIN_KINASE_DOM"/>
    <property type="match status" value="1"/>
</dbReference>
<keyword evidence="16" id="KW-0547">Nucleotide-binding</keyword>
<organism evidence="22 23">
    <name type="scientific">Branchiostoma belcheri</name>
    <name type="common">Amphioxus</name>
    <dbReference type="NCBI Taxonomy" id="7741"/>
    <lineage>
        <taxon>Eukaryota</taxon>
        <taxon>Metazoa</taxon>
        <taxon>Chordata</taxon>
        <taxon>Cephalochordata</taxon>
        <taxon>Leptocardii</taxon>
        <taxon>Amphioxiformes</taxon>
        <taxon>Branchiostomatidae</taxon>
        <taxon>Branchiostoma</taxon>
    </lineage>
</organism>
<dbReference type="PROSITE" id="PS01186">
    <property type="entry name" value="EGF_2"/>
    <property type="match status" value="2"/>
</dbReference>
<dbReference type="Gene3D" id="2.60.40.60">
    <property type="entry name" value="Cadherins"/>
    <property type="match status" value="1"/>
</dbReference>
<dbReference type="OrthoDB" id="10025703at2759"/>
<keyword evidence="15" id="KW-0245">EGF-like domain</keyword>
<dbReference type="InterPro" id="IPR007110">
    <property type="entry name" value="Ig-like_dom"/>
</dbReference>
<evidence type="ECO:0000256" key="16">
    <source>
        <dbReference type="PROSITE-ProRule" id="PRU10141"/>
    </source>
</evidence>
<dbReference type="RefSeq" id="XP_019629198.1">
    <property type="nucleotide sequence ID" value="XM_019773639.1"/>
</dbReference>
<dbReference type="Gene3D" id="1.10.510.10">
    <property type="entry name" value="Transferase(Phosphotransferase) domain 1"/>
    <property type="match status" value="1"/>
</dbReference>
<dbReference type="PANTHER" id="PTHR24416">
    <property type="entry name" value="TYROSINE-PROTEIN KINASE RECEPTOR"/>
    <property type="match status" value="1"/>
</dbReference>
<feature type="domain" description="Ig-like" evidence="21">
    <location>
        <begin position="374"/>
        <end position="462"/>
    </location>
</feature>
<evidence type="ECO:0000256" key="3">
    <source>
        <dbReference type="ARBA" id="ARBA00022553"/>
    </source>
</evidence>
<keyword evidence="12" id="KW-0393">Immunoglobulin domain</keyword>
<dbReference type="PROSITE" id="PS00022">
    <property type="entry name" value="EGF_1"/>
    <property type="match status" value="3"/>
</dbReference>
<dbReference type="SUPFAM" id="SSF48726">
    <property type="entry name" value="Immunoglobulin"/>
    <property type="match status" value="1"/>
</dbReference>
<dbReference type="SUPFAM" id="SSF49313">
    <property type="entry name" value="Cadherin-like"/>
    <property type="match status" value="1"/>
</dbReference>
<dbReference type="SMART" id="SM00219">
    <property type="entry name" value="TyrKc"/>
    <property type="match status" value="1"/>
</dbReference>
<feature type="binding site" evidence="16">
    <location>
        <position position="706"/>
    </location>
    <ligand>
        <name>ATP</name>
        <dbReference type="ChEBI" id="CHEBI:30616"/>
    </ligand>
</feature>
<reference evidence="23" key="1">
    <citation type="submission" date="2025-08" db="UniProtKB">
        <authorList>
            <consortium name="RefSeq"/>
        </authorList>
    </citation>
    <scope>IDENTIFICATION</scope>
    <source>
        <tissue evidence="23">Gonad</tissue>
    </source>
</reference>
<evidence type="ECO:0000256" key="10">
    <source>
        <dbReference type="ARBA" id="ARBA00023170"/>
    </source>
</evidence>
<feature type="disulfide bond" evidence="15">
    <location>
        <begin position="580"/>
        <end position="589"/>
    </location>
</feature>
<keyword evidence="14" id="KW-0106">Calcium</keyword>
<evidence type="ECO:0000256" key="9">
    <source>
        <dbReference type="ARBA" id="ARBA00023157"/>
    </source>
</evidence>
<keyword evidence="10" id="KW-0675">Receptor</keyword>
<comment type="subcellular location">
    <subcellularLocation>
        <location evidence="1">Membrane</location>
        <topology evidence="1">Single-pass type I membrane protein</topology>
    </subcellularLocation>
</comment>
<dbReference type="PROSITE" id="PS50026">
    <property type="entry name" value="EGF_3"/>
    <property type="match status" value="1"/>
</dbReference>
<dbReference type="GO" id="GO:0005509">
    <property type="term" value="F:calcium ion binding"/>
    <property type="evidence" value="ECO:0007669"/>
    <property type="project" value="UniProtKB-UniRule"/>
</dbReference>
<comment type="caution">
    <text evidence="15">Lacks conserved residue(s) required for the propagation of feature annotation.</text>
</comment>
<evidence type="ECO:0000256" key="14">
    <source>
        <dbReference type="PROSITE-ProRule" id="PRU00043"/>
    </source>
</evidence>
<dbReference type="SMART" id="SM00409">
    <property type="entry name" value="IG"/>
    <property type="match status" value="1"/>
</dbReference>
<evidence type="ECO:0000256" key="8">
    <source>
        <dbReference type="ARBA" id="ARBA00023137"/>
    </source>
</evidence>
<evidence type="ECO:0000259" key="18">
    <source>
        <dbReference type="PROSITE" id="PS50011"/>
    </source>
</evidence>
<dbReference type="EC" id="2.7.10.1" evidence="2"/>
<dbReference type="GeneID" id="109473682"/>
<evidence type="ECO:0000259" key="20">
    <source>
        <dbReference type="PROSITE" id="PS50268"/>
    </source>
</evidence>
<dbReference type="FunFam" id="1.10.510.10:FF:000593">
    <property type="entry name" value="Uncharacterized protein"/>
    <property type="match status" value="1"/>
</dbReference>
<dbReference type="CDD" id="cd00054">
    <property type="entry name" value="EGF_CA"/>
    <property type="match status" value="1"/>
</dbReference>
<dbReference type="CDD" id="cd00192">
    <property type="entry name" value="PTKc"/>
    <property type="match status" value="1"/>
</dbReference>
<evidence type="ECO:0000256" key="12">
    <source>
        <dbReference type="ARBA" id="ARBA00023319"/>
    </source>
</evidence>
<dbReference type="PROSITE" id="PS00107">
    <property type="entry name" value="PROTEIN_KINASE_ATP"/>
    <property type="match status" value="1"/>
</dbReference>
<keyword evidence="4 17" id="KW-0812">Transmembrane</keyword>
<dbReference type="InterPro" id="IPR003599">
    <property type="entry name" value="Ig_sub"/>
</dbReference>
<keyword evidence="6 17" id="KW-1133">Transmembrane helix</keyword>
<keyword evidence="3" id="KW-0597">Phosphoprotein</keyword>
<keyword evidence="8" id="KW-0418">Kinase</keyword>
<evidence type="ECO:0000313" key="22">
    <source>
        <dbReference type="Proteomes" id="UP000515135"/>
    </source>
</evidence>
<feature type="domain" description="Protein kinase" evidence="18">
    <location>
        <begin position="675"/>
        <end position="962"/>
    </location>
</feature>
<dbReference type="KEGG" id="bbel:109473682"/>
<protein>
    <recommendedName>
        <fullName evidence="2">receptor protein-tyrosine kinase</fullName>
        <ecNumber evidence="2">2.7.10.1</ecNumber>
    </recommendedName>
</protein>
<dbReference type="CDD" id="cd11304">
    <property type="entry name" value="Cadherin_repeat"/>
    <property type="match status" value="1"/>
</dbReference>
<keyword evidence="22" id="KW-1185">Reference proteome</keyword>
<dbReference type="InterPro" id="IPR050122">
    <property type="entry name" value="RTK"/>
</dbReference>
<dbReference type="GO" id="GO:0005886">
    <property type="term" value="C:plasma membrane"/>
    <property type="evidence" value="ECO:0007669"/>
    <property type="project" value="TreeGrafter"/>
</dbReference>
<dbReference type="Proteomes" id="UP000515135">
    <property type="component" value="Unplaced"/>
</dbReference>
<dbReference type="Gene3D" id="2.170.300.10">
    <property type="entry name" value="Tie2 ligand-binding domain superfamily"/>
    <property type="match status" value="2"/>
</dbReference>
<dbReference type="InterPro" id="IPR013151">
    <property type="entry name" value="Immunoglobulin_dom"/>
</dbReference>
<dbReference type="PANTHER" id="PTHR24416:SF617">
    <property type="entry name" value="RET ONCOGENE, ISOFORM A"/>
    <property type="match status" value="1"/>
</dbReference>
<keyword evidence="11" id="KW-0325">Glycoprotein</keyword>
<dbReference type="InterPro" id="IPR020635">
    <property type="entry name" value="Tyr_kinase_cat_dom"/>
</dbReference>
<dbReference type="Gene3D" id="2.60.40.10">
    <property type="entry name" value="Immunoglobulins"/>
    <property type="match status" value="1"/>
</dbReference>
<evidence type="ECO:0000256" key="13">
    <source>
        <dbReference type="ARBA" id="ARBA00051243"/>
    </source>
</evidence>
<evidence type="ECO:0000259" key="19">
    <source>
        <dbReference type="PROSITE" id="PS50026"/>
    </source>
</evidence>
<dbReference type="PROSITE" id="PS50835">
    <property type="entry name" value="IG_LIKE"/>
    <property type="match status" value="1"/>
</dbReference>
<keyword evidence="7 17" id="KW-0472">Membrane</keyword>
<dbReference type="PRINTS" id="PR00109">
    <property type="entry name" value="TYRKINASE"/>
</dbReference>
<dbReference type="FunFam" id="2.170.300.10:FF:000058">
    <property type="entry name" value="Uncharacterized protein"/>
    <property type="match status" value="1"/>
</dbReference>
<keyword evidence="9 15" id="KW-1015">Disulfide bond</keyword>
<dbReference type="InterPro" id="IPR036179">
    <property type="entry name" value="Ig-like_dom_sf"/>
</dbReference>